<dbReference type="Proteomes" id="UP000286746">
    <property type="component" value="Unassembled WGS sequence"/>
</dbReference>
<feature type="region of interest" description="Disordered" evidence="3">
    <location>
        <begin position="1"/>
        <end position="56"/>
    </location>
</feature>
<name>A0A401WBL6_STREY</name>
<dbReference type="Pfam" id="PF00583">
    <property type="entry name" value="Acetyltransf_1"/>
    <property type="match status" value="1"/>
</dbReference>
<keyword evidence="2" id="KW-0012">Acyltransferase</keyword>
<dbReference type="EMBL" id="BHZD01000001">
    <property type="protein sequence ID" value="GCD46718.1"/>
    <property type="molecule type" value="Genomic_DNA"/>
</dbReference>
<dbReference type="PANTHER" id="PTHR43877">
    <property type="entry name" value="AMINOALKYLPHOSPHONATE N-ACETYLTRANSFERASE-RELATED-RELATED"/>
    <property type="match status" value="1"/>
</dbReference>
<dbReference type="InterPro" id="IPR000182">
    <property type="entry name" value="GNAT_dom"/>
</dbReference>
<keyword evidence="1 5" id="KW-0808">Transferase</keyword>
<protein>
    <submittedName>
        <fullName evidence="5">N-acetyltransferase</fullName>
    </submittedName>
</protein>
<dbReference type="SUPFAM" id="SSF55729">
    <property type="entry name" value="Acyl-CoA N-acyltransferases (Nat)"/>
    <property type="match status" value="1"/>
</dbReference>
<gene>
    <name evidence="5" type="ORF">GKJPGBOP_06469</name>
</gene>
<feature type="compositionally biased region" description="Low complexity" evidence="3">
    <location>
        <begin position="1"/>
        <end position="31"/>
    </location>
</feature>
<evidence type="ECO:0000313" key="5">
    <source>
        <dbReference type="EMBL" id="GCD46718.1"/>
    </source>
</evidence>
<dbReference type="Gene3D" id="3.40.630.30">
    <property type="match status" value="1"/>
</dbReference>
<proteinExistence type="predicted"/>
<sequence>MSHAPEAPDAAATSATHAPEAPDAATATATHVPEASDAAATSATHVPEAPDPAATSATHIRDATAADLDVIADLHQRARATYYRGRVPDAQLDDPAERERWREGWARSLARTDATVLCAERDGTVVGVASYRREDGAPADTVKLFQLHVDPDRWRGGIGSALHGACVAGWRAAGVTTARLDVYWHNRRARAFYDRHGWQPDPSRRPAPDATHLDLVLPLSPAAAR</sequence>
<accession>A0A401WBL6</accession>
<evidence type="ECO:0000256" key="1">
    <source>
        <dbReference type="ARBA" id="ARBA00022679"/>
    </source>
</evidence>
<organism evidence="5 6">
    <name type="scientific">Streptomyces paromomycinus</name>
    <name type="common">Streptomyces rimosus subsp. paromomycinus</name>
    <dbReference type="NCBI Taxonomy" id="92743"/>
    <lineage>
        <taxon>Bacteria</taxon>
        <taxon>Bacillati</taxon>
        <taxon>Actinomycetota</taxon>
        <taxon>Actinomycetes</taxon>
        <taxon>Kitasatosporales</taxon>
        <taxon>Streptomycetaceae</taxon>
        <taxon>Streptomyces</taxon>
    </lineage>
</organism>
<dbReference type="InterPro" id="IPR016181">
    <property type="entry name" value="Acyl_CoA_acyltransferase"/>
</dbReference>
<evidence type="ECO:0000313" key="6">
    <source>
        <dbReference type="Proteomes" id="UP000286746"/>
    </source>
</evidence>
<comment type="caution">
    <text evidence="5">The sequence shown here is derived from an EMBL/GenBank/DDBJ whole genome shotgun (WGS) entry which is preliminary data.</text>
</comment>
<dbReference type="GO" id="GO:0016747">
    <property type="term" value="F:acyltransferase activity, transferring groups other than amino-acyl groups"/>
    <property type="evidence" value="ECO:0007669"/>
    <property type="project" value="InterPro"/>
</dbReference>
<dbReference type="PANTHER" id="PTHR43877:SF1">
    <property type="entry name" value="ACETYLTRANSFERASE"/>
    <property type="match status" value="1"/>
</dbReference>
<keyword evidence="6" id="KW-1185">Reference proteome</keyword>
<dbReference type="CDD" id="cd04301">
    <property type="entry name" value="NAT_SF"/>
    <property type="match status" value="1"/>
</dbReference>
<feature type="domain" description="N-acetyltransferase" evidence="4">
    <location>
        <begin position="58"/>
        <end position="220"/>
    </location>
</feature>
<dbReference type="InterPro" id="IPR050832">
    <property type="entry name" value="Bact_Acetyltransf"/>
</dbReference>
<dbReference type="AlphaFoldDB" id="A0A401WBL6"/>
<evidence type="ECO:0000259" key="4">
    <source>
        <dbReference type="PROSITE" id="PS51186"/>
    </source>
</evidence>
<dbReference type="RefSeq" id="WP_125057009.1">
    <property type="nucleotide sequence ID" value="NZ_BHZD01000001.1"/>
</dbReference>
<reference evidence="5 6" key="1">
    <citation type="submission" date="2018-11" db="EMBL/GenBank/DDBJ databases">
        <title>Whole genome sequence of Streptomyces paromomycinus NBRC 15454(T).</title>
        <authorList>
            <person name="Komaki H."/>
            <person name="Tamura T."/>
        </authorList>
    </citation>
    <scope>NUCLEOTIDE SEQUENCE [LARGE SCALE GENOMIC DNA]</scope>
    <source>
        <strain evidence="5 6">NBRC 15454</strain>
    </source>
</reference>
<evidence type="ECO:0000256" key="3">
    <source>
        <dbReference type="SAM" id="MobiDB-lite"/>
    </source>
</evidence>
<dbReference type="PROSITE" id="PS51186">
    <property type="entry name" value="GNAT"/>
    <property type="match status" value="1"/>
</dbReference>
<evidence type="ECO:0000256" key="2">
    <source>
        <dbReference type="ARBA" id="ARBA00023315"/>
    </source>
</evidence>